<dbReference type="PATRIC" id="fig|1094979.3.peg.322"/>
<dbReference type="PANTHER" id="PTHR45566">
    <property type="entry name" value="HTH-TYPE TRANSCRIPTIONAL REGULATOR YHJB-RELATED"/>
    <property type="match status" value="1"/>
</dbReference>
<dbReference type="CDD" id="cd06170">
    <property type="entry name" value="LuxR_C_like"/>
    <property type="match status" value="1"/>
</dbReference>
<evidence type="ECO:0000259" key="1">
    <source>
        <dbReference type="PROSITE" id="PS50043"/>
    </source>
</evidence>
<dbReference type="GO" id="GO:0003677">
    <property type="term" value="F:DNA binding"/>
    <property type="evidence" value="ECO:0007669"/>
    <property type="project" value="InterPro"/>
</dbReference>
<evidence type="ECO:0000313" key="3">
    <source>
        <dbReference type="Proteomes" id="UP000003208"/>
    </source>
</evidence>
<dbReference type="PROSITE" id="PS50043">
    <property type="entry name" value="HTH_LUXR_2"/>
    <property type="match status" value="1"/>
</dbReference>
<feature type="domain" description="HTH luxR-type" evidence="1">
    <location>
        <begin position="131"/>
        <end position="196"/>
    </location>
</feature>
<dbReference type="Gene3D" id="3.40.50.2300">
    <property type="match status" value="1"/>
</dbReference>
<dbReference type="InterPro" id="IPR036388">
    <property type="entry name" value="WH-like_DNA-bd_sf"/>
</dbReference>
<dbReference type="RefSeq" id="WP_008169797.1">
    <property type="nucleotide sequence ID" value="NZ_AGTR01000009.1"/>
</dbReference>
<accession>G6YND4</accession>
<dbReference type="AlphaFoldDB" id="G6YND4"/>
<protein>
    <recommendedName>
        <fullName evidence="1">HTH luxR-type domain-containing protein</fullName>
    </recommendedName>
</protein>
<dbReference type="Pfam" id="PF00196">
    <property type="entry name" value="GerE"/>
    <property type="match status" value="1"/>
</dbReference>
<dbReference type="InterPro" id="IPR000792">
    <property type="entry name" value="Tscrpt_reg_LuxR_C"/>
</dbReference>
<dbReference type="GO" id="GO:0006355">
    <property type="term" value="P:regulation of DNA-templated transcription"/>
    <property type="evidence" value="ECO:0007669"/>
    <property type="project" value="InterPro"/>
</dbReference>
<name>G6YND4_9GAMM</name>
<dbReference type="PRINTS" id="PR00038">
    <property type="entry name" value="HTHLUXR"/>
</dbReference>
<dbReference type="InterPro" id="IPR051015">
    <property type="entry name" value="EvgA-like"/>
</dbReference>
<dbReference type="PANTHER" id="PTHR45566:SF1">
    <property type="entry name" value="HTH-TYPE TRANSCRIPTIONAL REGULATOR YHJB-RELATED"/>
    <property type="match status" value="1"/>
</dbReference>
<dbReference type="SUPFAM" id="SSF46894">
    <property type="entry name" value="C-terminal effector domain of the bipartite response regulators"/>
    <property type="match status" value="1"/>
</dbReference>
<gene>
    <name evidence="2" type="ORF">KYE_01743</name>
</gene>
<evidence type="ECO:0000313" key="2">
    <source>
        <dbReference type="EMBL" id="EHJ06311.1"/>
    </source>
</evidence>
<dbReference type="Gene3D" id="1.10.10.10">
    <property type="entry name" value="Winged helix-like DNA-binding domain superfamily/Winged helix DNA-binding domain"/>
    <property type="match status" value="1"/>
</dbReference>
<dbReference type="Proteomes" id="UP000003208">
    <property type="component" value="Unassembled WGS sequence"/>
</dbReference>
<reference evidence="2 3" key="1">
    <citation type="journal article" date="2012" name="J. Bacteriol.">
        <title>Genome sequence of deep-sea manganese-oxidizing bacterium Marinobacter manganoxydans MnI7-9.</title>
        <authorList>
            <person name="Wang H."/>
            <person name="Li H."/>
            <person name="Shao Z."/>
            <person name="Liao S."/>
            <person name="Johnstone L."/>
            <person name="Rensing C."/>
            <person name="Wang G."/>
        </authorList>
    </citation>
    <scope>NUCLEOTIDE SEQUENCE [LARGE SCALE GENOMIC DNA]</scope>
    <source>
        <strain evidence="2 3">MnI7-9</strain>
    </source>
</reference>
<sequence length="202" mass="22721">MDQDILIIHQHRLMLDMLEMGLKKQLPQLNIATQLSIDTAQTTQETKLVLIDIEQLNKVSFRNLGPLVNRHPGARIVVLGSHARPEVLLARGVHTVIDLNHSLDDTVKRVESILAGRGSGLMVCKEFEQSSSSIFDCLSERERLVLRELCCGQKSVNIATKLDISPQTVHSYVSRICTKLNVETRQESVFLGMRHFEALQAM</sequence>
<dbReference type="EMBL" id="AGTR01000009">
    <property type="protein sequence ID" value="EHJ06311.1"/>
    <property type="molecule type" value="Genomic_DNA"/>
</dbReference>
<keyword evidence="3" id="KW-1185">Reference proteome</keyword>
<dbReference type="SMART" id="SM00421">
    <property type="entry name" value="HTH_LUXR"/>
    <property type="match status" value="1"/>
</dbReference>
<proteinExistence type="predicted"/>
<dbReference type="PROSITE" id="PS00622">
    <property type="entry name" value="HTH_LUXR_1"/>
    <property type="match status" value="1"/>
</dbReference>
<dbReference type="InterPro" id="IPR016032">
    <property type="entry name" value="Sig_transdc_resp-reg_C-effctor"/>
</dbReference>
<organism evidence="2 3">
    <name type="scientific">Marinobacter manganoxydans MnI7-9</name>
    <dbReference type="NCBI Taxonomy" id="1094979"/>
    <lineage>
        <taxon>Bacteria</taxon>
        <taxon>Pseudomonadati</taxon>
        <taxon>Pseudomonadota</taxon>
        <taxon>Gammaproteobacteria</taxon>
        <taxon>Pseudomonadales</taxon>
        <taxon>Marinobacteraceae</taxon>
        <taxon>Marinobacter</taxon>
    </lineage>
</organism>